<reference evidence="5" key="1">
    <citation type="journal article" date="2019" name="PLoS Negl. Trop. Dis.">
        <title>Revisiting the worldwide diversity of Leptospira species in the environment.</title>
        <authorList>
            <person name="Vincent A.T."/>
            <person name="Schiettekatte O."/>
            <person name="Bourhy P."/>
            <person name="Veyrier F.J."/>
            <person name="Picardeau M."/>
        </authorList>
    </citation>
    <scope>NUCLEOTIDE SEQUENCE [LARGE SCALE GENOMIC DNA]</scope>
    <source>
        <strain evidence="5">201702451</strain>
    </source>
</reference>
<dbReference type="GO" id="GO:0003700">
    <property type="term" value="F:DNA-binding transcription factor activity"/>
    <property type="evidence" value="ECO:0007669"/>
    <property type="project" value="InterPro"/>
</dbReference>
<evidence type="ECO:0000256" key="2">
    <source>
        <dbReference type="ARBA" id="ARBA00023125"/>
    </source>
</evidence>
<dbReference type="Pfam" id="PF12833">
    <property type="entry name" value="HTH_18"/>
    <property type="match status" value="1"/>
</dbReference>
<organism evidence="5 6">
    <name type="scientific">Leptospira jelokensis</name>
    <dbReference type="NCBI Taxonomy" id="2484931"/>
    <lineage>
        <taxon>Bacteria</taxon>
        <taxon>Pseudomonadati</taxon>
        <taxon>Spirochaetota</taxon>
        <taxon>Spirochaetia</taxon>
        <taxon>Leptospirales</taxon>
        <taxon>Leptospiraceae</taxon>
        <taxon>Leptospira</taxon>
    </lineage>
</organism>
<gene>
    <name evidence="5" type="ORF">EHQ62_07035</name>
</gene>
<dbReference type="InterPro" id="IPR018060">
    <property type="entry name" value="HTH_AraC"/>
</dbReference>
<evidence type="ECO:0000313" key="6">
    <source>
        <dbReference type="Proteomes" id="UP000297567"/>
    </source>
</evidence>
<dbReference type="Proteomes" id="UP000297567">
    <property type="component" value="Unassembled WGS sequence"/>
</dbReference>
<comment type="caution">
    <text evidence="5">The sequence shown here is derived from an EMBL/GenBank/DDBJ whole genome shotgun (WGS) entry which is preliminary data.</text>
</comment>
<dbReference type="InterPro" id="IPR050204">
    <property type="entry name" value="AraC_XylS_family_regulators"/>
</dbReference>
<dbReference type="EMBL" id="RQGH01000013">
    <property type="protein sequence ID" value="TGL70723.1"/>
    <property type="molecule type" value="Genomic_DNA"/>
</dbReference>
<evidence type="ECO:0000259" key="4">
    <source>
        <dbReference type="PROSITE" id="PS01124"/>
    </source>
</evidence>
<feature type="domain" description="HTH araC/xylS-type" evidence="4">
    <location>
        <begin position="151"/>
        <end position="255"/>
    </location>
</feature>
<dbReference type="AlphaFoldDB" id="A0A4Z0ZVG0"/>
<evidence type="ECO:0000256" key="1">
    <source>
        <dbReference type="ARBA" id="ARBA00023015"/>
    </source>
</evidence>
<dbReference type="InterPro" id="IPR046532">
    <property type="entry name" value="DUF6597"/>
</dbReference>
<dbReference type="SMART" id="SM00342">
    <property type="entry name" value="HTH_ARAC"/>
    <property type="match status" value="1"/>
</dbReference>
<dbReference type="PANTHER" id="PTHR46796:SF13">
    <property type="entry name" value="HTH-TYPE TRANSCRIPTIONAL ACTIVATOR RHAS"/>
    <property type="match status" value="1"/>
</dbReference>
<proteinExistence type="predicted"/>
<accession>A0A4Z0ZVG0</accession>
<keyword evidence="2" id="KW-0238">DNA-binding</keyword>
<dbReference type="Gene3D" id="1.10.10.60">
    <property type="entry name" value="Homeodomain-like"/>
    <property type="match status" value="1"/>
</dbReference>
<dbReference type="PANTHER" id="PTHR46796">
    <property type="entry name" value="HTH-TYPE TRANSCRIPTIONAL ACTIVATOR RHAS-RELATED"/>
    <property type="match status" value="1"/>
</dbReference>
<keyword evidence="1" id="KW-0805">Transcription regulation</keyword>
<evidence type="ECO:0000256" key="3">
    <source>
        <dbReference type="ARBA" id="ARBA00023163"/>
    </source>
</evidence>
<dbReference type="Pfam" id="PF20240">
    <property type="entry name" value="DUF6597"/>
    <property type="match status" value="1"/>
</dbReference>
<protein>
    <submittedName>
        <fullName evidence="5">AraC family transcriptional regulator</fullName>
    </submittedName>
</protein>
<dbReference type="PROSITE" id="PS01124">
    <property type="entry name" value="HTH_ARAC_FAMILY_2"/>
    <property type="match status" value="1"/>
</dbReference>
<dbReference type="RefSeq" id="WP_135641491.1">
    <property type="nucleotide sequence ID" value="NZ_RQGH01000013.1"/>
</dbReference>
<keyword evidence="6" id="KW-1185">Reference proteome</keyword>
<sequence>MDILFFKPSSQFETLIKEFWVWREVKANHLPWILPSYECEMVFHLGDPPSVETESGEIIPLPKMHWVGPQTRRWRVLSQSDLNLVSIRFYVAGVYAMYSIPGQDLKNQFVAIPNKERLIQDLLDSKMKEEVVIRILEESLLSVSGKPAEIPAYVRFALFELTNPKTSVSILAKKLGITRKQLERKFQEVVGLNPSEYRSVHRVLDLVRNPDHYQTNNPNLRLTDLAHHFEYTDQSHFSNDFKRNSGSMPKDWFAEYEKMSHFYKQKAKEG</sequence>
<dbReference type="GO" id="GO:0043565">
    <property type="term" value="F:sequence-specific DNA binding"/>
    <property type="evidence" value="ECO:0007669"/>
    <property type="project" value="InterPro"/>
</dbReference>
<evidence type="ECO:0000313" key="5">
    <source>
        <dbReference type="EMBL" id="TGL70723.1"/>
    </source>
</evidence>
<name>A0A4Z0ZVG0_9LEPT</name>
<keyword evidence="3" id="KW-0804">Transcription</keyword>